<keyword evidence="5" id="KW-0805">Transcription regulation</keyword>
<dbReference type="Proteomes" id="UP000250235">
    <property type="component" value="Unassembled WGS sequence"/>
</dbReference>
<feature type="region of interest" description="Disordered" evidence="8">
    <location>
        <begin position="409"/>
        <end position="430"/>
    </location>
</feature>
<evidence type="ECO:0000259" key="9">
    <source>
        <dbReference type="PROSITE" id="PS50157"/>
    </source>
</evidence>
<dbReference type="OrthoDB" id="6077919at2759"/>
<evidence type="ECO:0000256" key="6">
    <source>
        <dbReference type="ARBA" id="ARBA00023163"/>
    </source>
</evidence>
<name>A0A2Z7D6V9_9LAMI</name>
<dbReference type="Pfam" id="PF13912">
    <property type="entry name" value="zf-C2H2_6"/>
    <property type="match status" value="2"/>
</dbReference>
<feature type="region of interest" description="Disordered" evidence="8">
    <location>
        <begin position="133"/>
        <end position="172"/>
    </location>
</feature>
<dbReference type="EMBL" id="KQ989001">
    <property type="protein sequence ID" value="KZV55145.1"/>
    <property type="molecule type" value="Genomic_DNA"/>
</dbReference>
<feature type="compositionally biased region" description="Acidic residues" evidence="8">
    <location>
        <begin position="22"/>
        <end position="31"/>
    </location>
</feature>
<keyword evidence="3 7" id="KW-0863">Zinc-finger</keyword>
<feature type="domain" description="C2H2-type" evidence="9">
    <location>
        <begin position="67"/>
        <end position="95"/>
    </location>
</feature>
<keyword evidence="1" id="KW-0479">Metal-binding</keyword>
<keyword evidence="11" id="KW-1185">Reference proteome</keyword>
<evidence type="ECO:0000256" key="5">
    <source>
        <dbReference type="ARBA" id="ARBA00023015"/>
    </source>
</evidence>
<dbReference type="SUPFAM" id="SSF57667">
    <property type="entry name" value="beta-beta-alpha zinc fingers"/>
    <property type="match status" value="1"/>
</dbReference>
<evidence type="ECO:0000313" key="10">
    <source>
        <dbReference type="EMBL" id="KZV55145.1"/>
    </source>
</evidence>
<organism evidence="10 11">
    <name type="scientific">Dorcoceras hygrometricum</name>
    <dbReference type="NCBI Taxonomy" id="472368"/>
    <lineage>
        <taxon>Eukaryota</taxon>
        <taxon>Viridiplantae</taxon>
        <taxon>Streptophyta</taxon>
        <taxon>Embryophyta</taxon>
        <taxon>Tracheophyta</taxon>
        <taxon>Spermatophyta</taxon>
        <taxon>Magnoliopsida</taxon>
        <taxon>eudicotyledons</taxon>
        <taxon>Gunneridae</taxon>
        <taxon>Pentapetalae</taxon>
        <taxon>asterids</taxon>
        <taxon>lamiids</taxon>
        <taxon>Lamiales</taxon>
        <taxon>Gesneriaceae</taxon>
        <taxon>Didymocarpoideae</taxon>
        <taxon>Trichosporeae</taxon>
        <taxon>Loxocarpinae</taxon>
        <taxon>Dorcoceras</taxon>
    </lineage>
</organism>
<feature type="compositionally biased region" description="Basic and acidic residues" evidence="8">
    <location>
        <begin position="1"/>
        <end position="19"/>
    </location>
</feature>
<dbReference type="Gene3D" id="3.30.160.60">
    <property type="entry name" value="Classic Zinc Finger"/>
    <property type="match status" value="1"/>
</dbReference>
<protein>
    <recommendedName>
        <fullName evidence="9">C2H2-type domain-containing protein</fullName>
    </recommendedName>
</protein>
<keyword evidence="6" id="KW-0804">Transcription</keyword>
<dbReference type="GO" id="GO:0003700">
    <property type="term" value="F:DNA-binding transcription factor activity"/>
    <property type="evidence" value="ECO:0007669"/>
    <property type="project" value="InterPro"/>
</dbReference>
<evidence type="ECO:0000256" key="8">
    <source>
        <dbReference type="SAM" id="MobiDB-lite"/>
    </source>
</evidence>
<feature type="domain" description="C2H2-type" evidence="9">
    <location>
        <begin position="116"/>
        <end position="143"/>
    </location>
</feature>
<evidence type="ECO:0000256" key="3">
    <source>
        <dbReference type="ARBA" id="ARBA00022771"/>
    </source>
</evidence>
<dbReference type="PANTHER" id="PTHR45988">
    <property type="entry name" value="C2H2 TYPE ZINC FINGER TRANSCRIPTION FACTOR FAMILY-RELATED"/>
    <property type="match status" value="1"/>
</dbReference>
<accession>A0A2Z7D6V9</accession>
<dbReference type="PROSITE" id="PS00028">
    <property type="entry name" value="ZINC_FINGER_C2H2_1"/>
    <property type="match status" value="2"/>
</dbReference>
<dbReference type="GO" id="GO:0000976">
    <property type="term" value="F:transcription cis-regulatory region binding"/>
    <property type="evidence" value="ECO:0007669"/>
    <property type="project" value="TreeGrafter"/>
</dbReference>
<evidence type="ECO:0000256" key="4">
    <source>
        <dbReference type="ARBA" id="ARBA00022833"/>
    </source>
</evidence>
<dbReference type="SMART" id="SM00355">
    <property type="entry name" value="ZnF_C2H2"/>
    <property type="match status" value="2"/>
</dbReference>
<dbReference type="GO" id="GO:0008270">
    <property type="term" value="F:zinc ion binding"/>
    <property type="evidence" value="ECO:0007669"/>
    <property type="project" value="UniProtKB-KW"/>
</dbReference>
<dbReference type="AlphaFoldDB" id="A0A2Z7D6V9"/>
<proteinExistence type="predicted"/>
<keyword evidence="2" id="KW-0677">Repeat</keyword>
<dbReference type="PANTHER" id="PTHR45988:SF18">
    <property type="entry name" value="C2H2-TYPE ZINC FINGER FAMILY PROTEIN"/>
    <property type="match status" value="1"/>
</dbReference>
<gene>
    <name evidence="10" type="ORF">F511_30335</name>
</gene>
<dbReference type="InterPro" id="IPR036236">
    <property type="entry name" value="Znf_C2H2_sf"/>
</dbReference>
<dbReference type="PROSITE" id="PS50157">
    <property type="entry name" value="ZINC_FINGER_C2H2_2"/>
    <property type="match status" value="2"/>
</dbReference>
<keyword evidence="4" id="KW-0862">Zinc</keyword>
<dbReference type="InterPro" id="IPR013087">
    <property type="entry name" value="Znf_C2H2_type"/>
</dbReference>
<feature type="region of interest" description="Disordered" evidence="8">
    <location>
        <begin position="1"/>
        <end position="55"/>
    </location>
</feature>
<evidence type="ECO:0000313" key="11">
    <source>
        <dbReference type="Proteomes" id="UP000250235"/>
    </source>
</evidence>
<sequence>MEDSGEGKPAEAAESRETTSELAEEMDFAPDEEMKSLAENDFSSGGAGQQGGLHRRSFPEAEDIKKHYCKECDKVFSCGKALGGHMSSAHAQANKGIHGRKKDFKNLHKGMSVPQIACRVCGKRFRSNKSLYGHMKNHPERKWRGVSPPPEEMIESSPPSSPQRDMSDPGPVLAWSVTAKRGRAASKNPDFEHGVHVAAHQLLQLLNSNPGPRLDRGGDSSFRRKKEFPAQKGLKICERGGRDEEILAKSVSKMIPENGKGKAKMEEHDDYSCIKGSSSSSDDCENNSNVMFDFTVRYPARENGKEEVKSYEPGSSRILASSHREYSTGRDKKAATWSKQAAAAIRRRVPSTFVVFVAKKFDNHKALGGHMASHNRFKICIFNANGKPTYVAAADGDVTAENSEQIAQNIEQSDAASEPGGGGRAKEVPEVKVESKVLDFDLNESPRCDEDE</sequence>
<dbReference type="GO" id="GO:0005634">
    <property type="term" value="C:nucleus"/>
    <property type="evidence" value="ECO:0007669"/>
    <property type="project" value="TreeGrafter"/>
</dbReference>
<dbReference type="InterPro" id="IPR044653">
    <property type="entry name" value="AZF1/2/3-like"/>
</dbReference>
<feature type="compositionally biased region" description="Basic and acidic residues" evidence="8">
    <location>
        <begin position="213"/>
        <end position="222"/>
    </location>
</feature>
<evidence type="ECO:0000256" key="1">
    <source>
        <dbReference type="ARBA" id="ARBA00022723"/>
    </source>
</evidence>
<evidence type="ECO:0000256" key="7">
    <source>
        <dbReference type="PROSITE-ProRule" id="PRU00042"/>
    </source>
</evidence>
<reference evidence="10 11" key="1">
    <citation type="journal article" date="2015" name="Proc. Natl. Acad. Sci. U.S.A.">
        <title>The resurrection genome of Boea hygrometrica: A blueprint for survival of dehydration.</title>
        <authorList>
            <person name="Xiao L."/>
            <person name="Yang G."/>
            <person name="Zhang L."/>
            <person name="Yang X."/>
            <person name="Zhao S."/>
            <person name="Ji Z."/>
            <person name="Zhou Q."/>
            <person name="Hu M."/>
            <person name="Wang Y."/>
            <person name="Chen M."/>
            <person name="Xu Y."/>
            <person name="Jin H."/>
            <person name="Xiao X."/>
            <person name="Hu G."/>
            <person name="Bao F."/>
            <person name="Hu Y."/>
            <person name="Wan P."/>
            <person name="Li L."/>
            <person name="Deng X."/>
            <person name="Kuang T."/>
            <person name="Xiang C."/>
            <person name="Zhu J.K."/>
            <person name="Oliver M.J."/>
            <person name="He Y."/>
        </authorList>
    </citation>
    <scope>NUCLEOTIDE SEQUENCE [LARGE SCALE GENOMIC DNA]</scope>
    <source>
        <strain evidence="11">cv. XS01</strain>
    </source>
</reference>
<evidence type="ECO:0000256" key="2">
    <source>
        <dbReference type="ARBA" id="ARBA00022737"/>
    </source>
</evidence>
<feature type="region of interest" description="Disordered" evidence="8">
    <location>
        <begin position="206"/>
        <end position="227"/>
    </location>
</feature>